<comment type="caution">
    <text evidence="2">The sequence shown here is derived from an EMBL/GenBank/DDBJ whole genome shotgun (WGS) entry which is preliminary data.</text>
</comment>
<evidence type="ECO:0000313" key="3">
    <source>
        <dbReference type="Proteomes" id="UP000664521"/>
    </source>
</evidence>
<evidence type="ECO:0000313" key="2">
    <source>
        <dbReference type="EMBL" id="CAF9935285.1"/>
    </source>
</evidence>
<gene>
    <name evidence="2" type="ORF">HETSPECPRED_009728</name>
</gene>
<evidence type="ECO:0008006" key="4">
    <source>
        <dbReference type="Google" id="ProtNLM"/>
    </source>
</evidence>
<dbReference type="OrthoDB" id="1077582at2759"/>
<reference evidence="2" key="1">
    <citation type="submission" date="2021-03" db="EMBL/GenBank/DDBJ databases">
        <authorList>
            <person name="Tagirdzhanova G."/>
        </authorList>
    </citation>
    <scope>NUCLEOTIDE SEQUENCE</scope>
</reference>
<evidence type="ECO:0000256" key="1">
    <source>
        <dbReference type="SAM" id="Phobius"/>
    </source>
</evidence>
<keyword evidence="3" id="KW-1185">Reference proteome</keyword>
<feature type="transmembrane region" description="Helical" evidence="1">
    <location>
        <begin position="6"/>
        <end position="28"/>
    </location>
</feature>
<name>A0A8H3IYY9_9LECA</name>
<dbReference type="EMBL" id="CAJPDS010000081">
    <property type="protein sequence ID" value="CAF9935285.1"/>
    <property type="molecule type" value="Genomic_DNA"/>
</dbReference>
<protein>
    <recommendedName>
        <fullName evidence="4">Wax synthase domain-containing protein</fullName>
    </recommendedName>
</protein>
<organism evidence="2 3">
    <name type="scientific">Heterodermia speciosa</name>
    <dbReference type="NCBI Taxonomy" id="116794"/>
    <lineage>
        <taxon>Eukaryota</taxon>
        <taxon>Fungi</taxon>
        <taxon>Dikarya</taxon>
        <taxon>Ascomycota</taxon>
        <taxon>Pezizomycotina</taxon>
        <taxon>Lecanoromycetes</taxon>
        <taxon>OSLEUM clade</taxon>
        <taxon>Lecanoromycetidae</taxon>
        <taxon>Caliciales</taxon>
        <taxon>Physciaceae</taxon>
        <taxon>Heterodermia</taxon>
    </lineage>
</organism>
<dbReference type="Proteomes" id="UP000664521">
    <property type="component" value="Unassembled WGS sequence"/>
</dbReference>
<keyword evidence="1" id="KW-0472">Membrane</keyword>
<keyword evidence="1" id="KW-1133">Transmembrane helix</keyword>
<accession>A0A8H3IYY9</accession>
<dbReference type="AlphaFoldDB" id="A0A8H3IYY9"/>
<proteinExistence type="predicted"/>
<keyword evidence="1" id="KW-0812">Transmembrane</keyword>
<sequence length="278" mass="31429">MLTPQTVGILTSLPTPLALSLSVYILTLGFTSRNSLLRPLGLIPMISCALLAMHTVRAADKSINPLYTSIFSGGCTGMVLQYLDSVMLSRWTYEAQGPTSALGGQKLLRASKVPIEPKKDRHPNAFFSRLRFGWDEAFRCRSPRSPWEVKHVPRFFPDRPDREPSKTEFLYMMTKEFFVSVLFLDILSLMGRDVSGNPAKFASSEIPLFTRLPSLSAEVVILRLVSSVMHWVVTAFLLQVMYDAAAIAVVLFDFGRVERWPPLFNSWVECWSIRQFWG</sequence>